<comment type="caution">
    <text evidence="9">The sequence shown here is derived from an EMBL/GenBank/DDBJ whole genome shotgun (WGS) entry which is preliminary data.</text>
</comment>
<evidence type="ECO:0000256" key="7">
    <source>
        <dbReference type="SAM" id="SignalP"/>
    </source>
</evidence>
<feature type="chain" id="PRO_5035767946" evidence="7">
    <location>
        <begin position="25"/>
        <end position="178"/>
    </location>
</feature>
<keyword evidence="5" id="KW-0472">Membrane</keyword>
<dbReference type="InterPro" id="IPR002889">
    <property type="entry name" value="WSC_carb-bd"/>
</dbReference>
<dbReference type="PROSITE" id="PS51212">
    <property type="entry name" value="WSC"/>
    <property type="match status" value="1"/>
</dbReference>
<keyword evidence="3 7" id="KW-0732">Signal</keyword>
<evidence type="ECO:0000256" key="3">
    <source>
        <dbReference type="ARBA" id="ARBA00022729"/>
    </source>
</evidence>
<dbReference type="Proteomes" id="UP000469558">
    <property type="component" value="Unassembled WGS sequence"/>
</dbReference>
<evidence type="ECO:0000256" key="1">
    <source>
        <dbReference type="ARBA" id="ARBA00004167"/>
    </source>
</evidence>
<dbReference type="InterPro" id="IPR051836">
    <property type="entry name" value="Kremen_rcpt"/>
</dbReference>
<evidence type="ECO:0000313" key="9">
    <source>
        <dbReference type="EMBL" id="TVY57060.1"/>
    </source>
</evidence>
<feature type="signal peptide" evidence="7">
    <location>
        <begin position="1"/>
        <end position="24"/>
    </location>
</feature>
<evidence type="ECO:0000256" key="2">
    <source>
        <dbReference type="ARBA" id="ARBA00022692"/>
    </source>
</evidence>
<dbReference type="GO" id="GO:0005886">
    <property type="term" value="C:plasma membrane"/>
    <property type="evidence" value="ECO:0007669"/>
    <property type="project" value="TreeGrafter"/>
</dbReference>
<gene>
    <name evidence="9" type="ORF">LSUE1_G009936</name>
</gene>
<accession>A0A8T9BTH6</accession>
<dbReference type="PANTHER" id="PTHR24269:SF16">
    <property type="entry name" value="PROTEIN SLG1"/>
    <property type="match status" value="1"/>
</dbReference>
<dbReference type="PANTHER" id="PTHR24269">
    <property type="entry name" value="KREMEN PROTEIN"/>
    <property type="match status" value="1"/>
</dbReference>
<dbReference type="OrthoDB" id="5985073at2759"/>
<keyword evidence="6" id="KW-0325">Glycoprotein</keyword>
<keyword evidence="10" id="KW-1185">Reference proteome</keyword>
<dbReference type="SMART" id="SM00321">
    <property type="entry name" value="WSC"/>
    <property type="match status" value="1"/>
</dbReference>
<keyword evidence="2" id="KW-0812">Transmembrane</keyword>
<sequence>MANSLLPMRVFALIACLFVAAVLAQSSTSSAAAATSSATIYPDTSKWQYVGCQNETTLLNNTNGLRALNGGTSETLNTMTVDICLNYCASSGNTYAGLEYTNECFCAQRLSALSTKLPESSCNLACTGNSSQICGGSLALTVYTAKTTTQGAGNKVQQAPMSSVLALGIALGVLLCLA</sequence>
<name>A0A8T9BTH6_9HELO</name>
<reference evidence="9 10" key="1">
    <citation type="submission" date="2018-05" db="EMBL/GenBank/DDBJ databases">
        <title>Genome sequencing and assembly of the regulated plant pathogen Lachnellula willkommii and related sister species for the development of diagnostic species identification markers.</title>
        <authorList>
            <person name="Giroux E."/>
            <person name="Bilodeau G."/>
        </authorList>
    </citation>
    <scope>NUCLEOTIDE SEQUENCE [LARGE SCALE GENOMIC DNA]</scope>
    <source>
        <strain evidence="9 10">CBS 268.59</strain>
    </source>
</reference>
<evidence type="ECO:0000259" key="8">
    <source>
        <dbReference type="PROSITE" id="PS51212"/>
    </source>
</evidence>
<evidence type="ECO:0000256" key="4">
    <source>
        <dbReference type="ARBA" id="ARBA00022989"/>
    </source>
</evidence>
<feature type="domain" description="WSC" evidence="8">
    <location>
        <begin position="46"/>
        <end position="146"/>
    </location>
</feature>
<protein>
    <submittedName>
        <fullName evidence="9">Putative fungistatic metabolite</fullName>
    </submittedName>
</protein>
<dbReference type="AlphaFoldDB" id="A0A8T9BTH6"/>
<evidence type="ECO:0000313" key="10">
    <source>
        <dbReference type="Proteomes" id="UP000469558"/>
    </source>
</evidence>
<comment type="subcellular location">
    <subcellularLocation>
        <location evidence="1">Membrane</location>
        <topology evidence="1">Single-pass membrane protein</topology>
    </subcellularLocation>
</comment>
<keyword evidence="4" id="KW-1133">Transmembrane helix</keyword>
<evidence type="ECO:0000256" key="6">
    <source>
        <dbReference type="ARBA" id="ARBA00023180"/>
    </source>
</evidence>
<proteinExistence type="predicted"/>
<evidence type="ECO:0000256" key="5">
    <source>
        <dbReference type="ARBA" id="ARBA00023136"/>
    </source>
</evidence>
<dbReference type="EMBL" id="QGMK01002633">
    <property type="protein sequence ID" value="TVY57060.1"/>
    <property type="molecule type" value="Genomic_DNA"/>
</dbReference>
<dbReference type="Pfam" id="PF01822">
    <property type="entry name" value="WSC"/>
    <property type="match status" value="1"/>
</dbReference>
<organism evidence="9 10">
    <name type="scientific">Lachnellula suecica</name>
    <dbReference type="NCBI Taxonomy" id="602035"/>
    <lineage>
        <taxon>Eukaryota</taxon>
        <taxon>Fungi</taxon>
        <taxon>Dikarya</taxon>
        <taxon>Ascomycota</taxon>
        <taxon>Pezizomycotina</taxon>
        <taxon>Leotiomycetes</taxon>
        <taxon>Helotiales</taxon>
        <taxon>Lachnaceae</taxon>
        <taxon>Lachnellula</taxon>
    </lineage>
</organism>